<evidence type="ECO:0000313" key="4">
    <source>
        <dbReference type="EMBL" id="KAJ8441563.1"/>
    </source>
</evidence>
<dbReference type="Gene3D" id="1.25.10.10">
    <property type="entry name" value="Leucine-rich Repeat Variant"/>
    <property type="match status" value="2"/>
</dbReference>
<dbReference type="GO" id="GO:0051301">
    <property type="term" value="P:cell division"/>
    <property type="evidence" value="ECO:0007669"/>
    <property type="project" value="UniProtKB-KW"/>
</dbReference>
<accession>A0A9Q1KDW7</accession>
<dbReference type="InterPro" id="IPR011989">
    <property type="entry name" value="ARM-like"/>
</dbReference>
<reference evidence="4" key="1">
    <citation type="submission" date="2022-04" db="EMBL/GenBank/DDBJ databases">
        <title>Carnegiea gigantea Genome sequencing and assembly v2.</title>
        <authorList>
            <person name="Copetti D."/>
            <person name="Sanderson M.J."/>
            <person name="Burquez A."/>
            <person name="Wojciechowski M.F."/>
        </authorList>
    </citation>
    <scope>NUCLEOTIDE SEQUENCE</scope>
    <source>
        <strain evidence="4">SGP5-SGP5p</strain>
        <tissue evidence="4">Aerial part</tissue>
    </source>
</reference>
<dbReference type="InterPro" id="IPR019156">
    <property type="entry name" value="Ataxin-10_domain"/>
</dbReference>
<sequence length="496" mass="55154">MRVMDGALSQNLCIAEDVLQPLLMASSTSTLNDALQTLIEISKTDDGRSDLASKAILPTVLQLVQSLIHSSTHEPLLLSFRLLRNLCAGEVVNQDSFIEHNGVEAVLAVIDGIESDDSGIAVIRAALQVIANVSLAGEKHQHAIWDQFFPKNFLKIARIRRRDTCDPLSMIIYTCSDGSIELFSRLCESSGLAIIAEITRTASEVGYGEDWLKLLLSRICLEECYFLELFNMLSQDTAPENFRNAEKGDTHFTSEQAFLLCTVSEILNERLKEIQVHSDFAFHVLDIFERAAKVVDFDIRGQSGVPTGHALIDVLGYSLTIIRDICAQGSSLAAESKQGSKDIVCSFVSRGLLDLLLALLRQLELPSSIRKTMKPDDNRGLTSEPRKVCPYKGFRRDIVAVIGNCAYMRKHIQDEIRQKDGVFLLLQQCILDEDNPFLREWGIWCARNLLNGNPENQQLVASLEMQGTVDVPELAQLGLQVEVDPNTRRAKLVNIA</sequence>
<evidence type="ECO:0000259" key="3">
    <source>
        <dbReference type="Pfam" id="PF09759"/>
    </source>
</evidence>
<keyword evidence="1" id="KW-0132">Cell division</keyword>
<protein>
    <recommendedName>
        <fullName evidence="3">Ataxin-10 domain-containing protein</fullName>
    </recommendedName>
</protein>
<dbReference type="Pfam" id="PF09759">
    <property type="entry name" value="Atx10homo_assoc"/>
    <property type="match status" value="1"/>
</dbReference>
<gene>
    <name evidence="4" type="ORF">Cgig2_026364</name>
</gene>
<dbReference type="PANTHER" id="PTHR13255:SF0">
    <property type="entry name" value="ATAXIN-10"/>
    <property type="match status" value="1"/>
</dbReference>
<keyword evidence="5" id="KW-1185">Reference proteome</keyword>
<dbReference type="InterPro" id="IPR051374">
    <property type="entry name" value="Ataxin-10/CTR86_families"/>
</dbReference>
<dbReference type="Proteomes" id="UP001153076">
    <property type="component" value="Unassembled WGS sequence"/>
</dbReference>
<organism evidence="4 5">
    <name type="scientific">Carnegiea gigantea</name>
    <dbReference type="NCBI Taxonomy" id="171969"/>
    <lineage>
        <taxon>Eukaryota</taxon>
        <taxon>Viridiplantae</taxon>
        <taxon>Streptophyta</taxon>
        <taxon>Embryophyta</taxon>
        <taxon>Tracheophyta</taxon>
        <taxon>Spermatophyta</taxon>
        <taxon>Magnoliopsida</taxon>
        <taxon>eudicotyledons</taxon>
        <taxon>Gunneridae</taxon>
        <taxon>Pentapetalae</taxon>
        <taxon>Caryophyllales</taxon>
        <taxon>Cactineae</taxon>
        <taxon>Cactaceae</taxon>
        <taxon>Cactoideae</taxon>
        <taxon>Echinocereeae</taxon>
        <taxon>Carnegiea</taxon>
    </lineage>
</organism>
<dbReference type="EMBL" id="JAKOGI010000163">
    <property type="protein sequence ID" value="KAJ8441563.1"/>
    <property type="molecule type" value="Genomic_DNA"/>
</dbReference>
<evidence type="ECO:0000313" key="5">
    <source>
        <dbReference type="Proteomes" id="UP001153076"/>
    </source>
</evidence>
<dbReference type="GO" id="GO:0005829">
    <property type="term" value="C:cytosol"/>
    <property type="evidence" value="ECO:0007669"/>
    <property type="project" value="TreeGrafter"/>
</dbReference>
<evidence type="ECO:0000256" key="1">
    <source>
        <dbReference type="ARBA" id="ARBA00022618"/>
    </source>
</evidence>
<keyword evidence="2" id="KW-0131">Cell cycle</keyword>
<dbReference type="SUPFAM" id="SSF48371">
    <property type="entry name" value="ARM repeat"/>
    <property type="match status" value="1"/>
</dbReference>
<dbReference type="InterPro" id="IPR016024">
    <property type="entry name" value="ARM-type_fold"/>
</dbReference>
<dbReference type="PANTHER" id="PTHR13255">
    <property type="entry name" value="ATAXIN-10"/>
    <property type="match status" value="1"/>
</dbReference>
<dbReference type="AlphaFoldDB" id="A0A9Q1KDW7"/>
<feature type="domain" description="Ataxin-10" evidence="3">
    <location>
        <begin position="394"/>
        <end position="487"/>
    </location>
</feature>
<name>A0A9Q1KDW7_9CARY</name>
<dbReference type="OrthoDB" id="379794at2759"/>
<comment type="caution">
    <text evidence="4">The sequence shown here is derived from an EMBL/GenBank/DDBJ whole genome shotgun (WGS) entry which is preliminary data.</text>
</comment>
<proteinExistence type="predicted"/>
<evidence type="ECO:0000256" key="2">
    <source>
        <dbReference type="ARBA" id="ARBA00023306"/>
    </source>
</evidence>